<accession>A0ABM4S9T0</accession>
<proteinExistence type="predicted"/>
<protein>
    <recommendedName>
        <fullName evidence="4">Collagen alpha-1(I) chain-like</fullName>
    </recommendedName>
</protein>
<feature type="compositionally biased region" description="Pro residues" evidence="1">
    <location>
        <begin position="91"/>
        <end position="102"/>
    </location>
</feature>
<sequence>MVSAMICVRICRRGGSRAPGTSLGGGTRGAGRLCAGSPGFPGSAVSPSSGLRPCHGPSGAFVSGSDPAGFPRSSLAPKGLPGPLSPHRSSDPPPSTPTPPVFTPSGGLPADRAGCSLVTTPGRSREAVTVPRRGLSSLDHTGTRAPKSTHAKRGQIQILPTQAARKSIGDVPSAAASLLHRGAGYRRNWTGAVSTDMSASGLNSLEFYGFRSHIHILNARNSLNVR</sequence>
<evidence type="ECO:0000313" key="2">
    <source>
        <dbReference type="Proteomes" id="UP001652663"/>
    </source>
</evidence>
<reference evidence="3" key="1">
    <citation type="submission" date="2025-08" db="UniProtKB">
        <authorList>
            <consortium name="RefSeq"/>
        </authorList>
    </citation>
    <scope>IDENTIFICATION</scope>
    <source>
        <tissue evidence="3">Blood</tissue>
    </source>
</reference>
<feature type="region of interest" description="Disordered" evidence="1">
    <location>
        <begin position="41"/>
        <end position="153"/>
    </location>
</feature>
<evidence type="ECO:0008006" key="4">
    <source>
        <dbReference type="Google" id="ProtNLM"/>
    </source>
</evidence>
<dbReference type="GeneID" id="139182812"/>
<evidence type="ECO:0000256" key="1">
    <source>
        <dbReference type="SAM" id="MobiDB-lite"/>
    </source>
</evidence>
<gene>
    <name evidence="3" type="primary">LOC139182812</name>
</gene>
<dbReference type="Proteomes" id="UP001652663">
    <property type="component" value="Chromosome 4"/>
</dbReference>
<dbReference type="RefSeq" id="XP_070644563.1">
    <property type="nucleotide sequence ID" value="XM_070788462.1"/>
</dbReference>
<evidence type="ECO:0000313" key="3">
    <source>
        <dbReference type="RefSeq" id="XP_070644563.1"/>
    </source>
</evidence>
<organism evidence="2 3">
    <name type="scientific">Bos indicus</name>
    <name type="common">Zebu</name>
    <dbReference type="NCBI Taxonomy" id="9915"/>
    <lineage>
        <taxon>Eukaryota</taxon>
        <taxon>Metazoa</taxon>
        <taxon>Chordata</taxon>
        <taxon>Craniata</taxon>
        <taxon>Vertebrata</taxon>
        <taxon>Euteleostomi</taxon>
        <taxon>Mammalia</taxon>
        <taxon>Eutheria</taxon>
        <taxon>Laurasiatheria</taxon>
        <taxon>Artiodactyla</taxon>
        <taxon>Ruminantia</taxon>
        <taxon>Pecora</taxon>
        <taxon>Bovidae</taxon>
        <taxon>Bovinae</taxon>
        <taxon>Bos</taxon>
    </lineage>
</organism>
<name>A0ABM4S9T0_BOSIN</name>
<keyword evidence="2" id="KW-1185">Reference proteome</keyword>